<dbReference type="EMBL" id="FQNC01000013">
    <property type="protein sequence ID" value="SGY14898.1"/>
    <property type="molecule type" value="Genomic_DNA"/>
</dbReference>
<organism evidence="2 3">
    <name type="scientific">Microbotryum silenes-dioicae</name>
    <dbReference type="NCBI Taxonomy" id="796604"/>
    <lineage>
        <taxon>Eukaryota</taxon>
        <taxon>Fungi</taxon>
        <taxon>Dikarya</taxon>
        <taxon>Basidiomycota</taxon>
        <taxon>Pucciniomycotina</taxon>
        <taxon>Microbotryomycetes</taxon>
        <taxon>Microbotryales</taxon>
        <taxon>Microbotryaceae</taxon>
        <taxon>Microbotryum</taxon>
    </lineage>
</organism>
<reference evidence="2 3" key="1">
    <citation type="submission" date="2016-11" db="EMBL/GenBank/DDBJ databases">
        <authorList>
            <person name="Jaros S."/>
            <person name="Januszkiewicz K."/>
            <person name="Wedrychowicz H."/>
        </authorList>
    </citation>
    <scope>NUCLEOTIDE SEQUENCE [LARGE SCALE GENOMIC DNA]</scope>
</reference>
<dbReference type="AlphaFoldDB" id="A0A2X0NTZ1"/>
<evidence type="ECO:0000313" key="2">
    <source>
        <dbReference type="EMBL" id="SGY14898.1"/>
    </source>
</evidence>
<feature type="compositionally biased region" description="Low complexity" evidence="1">
    <location>
        <begin position="13"/>
        <end position="26"/>
    </location>
</feature>
<protein>
    <submittedName>
        <fullName evidence="2">BQ5605_C013g07157 protein</fullName>
    </submittedName>
</protein>
<feature type="region of interest" description="Disordered" evidence="1">
    <location>
        <begin position="1"/>
        <end position="28"/>
    </location>
</feature>
<keyword evidence="3" id="KW-1185">Reference proteome</keyword>
<proteinExistence type="predicted"/>
<dbReference type="Proteomes" id="UP000249464">
    <property type="component" value="Unassembled WGS sequence"/>
</dbReference>
<evidence type="ECO:0000256" key="1">
    <source>
        <dbReference type="SAM" id="MobiDB-lite"/>
    </source>
</evidence>
<sequence>MSDNSFELEGGKTHTATPLAPPTHGAGVLGGAGVPVPLMRMRTLRPTPVLYTDSPVTGASSERFDIASNAARPEAIPMSLFPPRASINLSNKSKKHPTCRIEWKFHAQHRKPFPVRPVFVSSRSVVSARQAYKHFSAGSSFCIVCGSMSLDHPPIQVGRRFDSDAFTRSSSGALYHKSSNRQVCFAFNNGTHSAGYCDAGRLHVCSICGNSEHSARQCGARCNRSNHA</sequence>
<name>A0A2X0NTZ1_9BASI</name>
<accession>A0A2X0NTZ1</accession>
<evidence type="ECO:0000313" key="3">
    <source>
        <dbReference type="Proteomes" id="UP000249464"/>
    </source>
</evidence>
<gene>
    <name evidence="2" type="primary">BQ5605_C013g07157</name>
    <name evidence="2" type="ORF">BQ5605_C013G07157</name>
</gene>